<protein>
    <submittedName>
        <fullName evidence="2">Uncharacterized protein</fullName>
    </submittedName>
</protein>
<dbReference type="EMBL" id="UINC01109122">
    <property type="protein sequence ID" value="SVC75721.1"/>
    <property type="molecule type" value="Genomic_DNA"/>
</dbReference>
<proteinExistence type="predicted"/>
<evidence type="ECO:0000256" key="1">
    <source>
        <dbReference type="SAM" id="Coils"/>
    </source>
</evidence>
<feature type="non-terminal residue" evidence="2">
    <location>
        <position position="1"/>
    </location>
</feature>
<reference evidence="2" key="1">
    <citation type="submission" date="2018-05" db="EMBL/GenBank/DDBJ databases">
        <authorList>
            <person name="Lanie J.A."/>
            <person name="Ng W.-L."/>
            <person name="Kazmierczak K.M."/>
            <person name="Andrzejewski T.M."/>
            <person name="Davidsen T.M."/>
            <person name="Wayne K.J."/>
            <person name="Tettelin H."/>
            <person name="Glass J.I."/>
            <person name="Rusch D."/>
            <person name="Podicherti R."/>
            <person name="Tsui H.-C.T."/>
            <person name="Winkler M.E."/>
        </authorList>
    </citation>
    <scope>NUCLEOTIDE SEQUENCE</scope>
</reference>
<sequence>RLLKDIYQEIEQSFLDNRERLIQFFQKHGFNEAEAKKLTNALKSAVFFLETNKYDRDYLEQDMRKEMRTSLNEKIQELTNLKTNSASLKELAPQLNWDIVFESRIQELQKHMVFKTRAGQNKSLEMALEPLFWRLRDFGKGQAEQVRLVYYLFVEFGLDDYGKDIDKYDSPDGKLSEVEVIQHERIRKQFQQPAIKSRDQYAEIFGWDA</sequence>
<accession>A0A382PUT2</accession>
<feature type="coiled-coil region" evidence="1">
    <location>
        <begin position="64"/>
        <end position="91"/>
    </location>
</feature>
<gene>
    <name evidence="2" type="ORF">METZ01_LOCUS328575</name>
</gene>
<keyword evidence="1" id="KW-0175">Coiled coil</keyword>
<organism evidence="2">
    <name type="scientific">marine metagenome</name>
    <dbReference type="NCBI Taxonomy" id="408172"/>
    <lineage>
        <taxon>unclassified sequences</taxon>
        <taxon>metagenomes</taxon>
        <taxon>ecological metagenomes</taxon>
    </lineage>
</organism>
<dbReference type="AlphaFoldDB" id="A0A382PUT2"/>
<name>A0A382PUT2_9ZZZZ</name>
<evidence type="ECO:0000313" key="2">
    <source>
        <dbReference type="EMBL" id="SVC75721.1"/>
    </source>
</evidence>